<feature type="domain" description="Flagellin C-terminal" evidence="2">
    <location>
        <begin position="187"/>
        <end position="270"/>
    </location>
</feature>
<evidence type="ECO:0000259" key="2">
    <source>
        <dbReference type="Pfam" id="PF00700"/>
    </source>
</evidence>
<accession>A0A4R2P611</accession>
<keyword evidence="3" id="KW-0969">Cilium</keyword>
<evidence type="ECO:0000256" key="1">
    <source>
        <dbReference type="SAM" id="MobiDB-lite"/>
    </source>
</evidence>
<dbReference type="AlphaFoldDB" id="A0A4R2P611"/>
<keyword evidence="3" id="KW-0282">Flagellum</keyword>
<dbReference type="InterPro" id="IPR046358">
    <property type="entry name" value="Flagellin_C"/>
</dbReference>
<gene>
    <name evidence="3" type="ORF">EV659_1152</name>
</gene>
<feature type="region of interest" description="Disordered" evidence="1">
    <location>
        <begin position="1"/>
        <end position="36"/>
    </location>
</feature>
<organism evidence="3 4">
    <name type="scientific">Rhodothalassium salexigens DSM 2132</name>
    <dbReference type="NCBI Taxonomy" id="1188247"/>
    <lineage>
        <taxon>Bacteria</taxon>
        <taxon>Pseudomonadati</taxon>
        <taxon>Pseudomonadota</taxon>
        <taxon>Alphaproteobacteria</taxon>
        <taxon>Rhodothalassiales</taxon>
        <taxon>Rhodothalassiaceae</taxon>
        <taxon>Rhodothalassium</taxon>
    </lineage>
</organism>
<protein>
    <submittedName>
        <fullName evidence="3">Flagellin-like protein</fullName>
    </submittedName>
</protein>
<comment type="caution">
    <text evidence="3">The sequence shown here is derived from an EMBL/GenBank/DDBJ whole genome shotgun (WGS) entry which is preliminary data.</text>
</comment>
<dbReference type="RefSeq" id="WP_165878918.1">
    <property type="nucleotide sequence ID" value="NZ_JACIGF010000015.1"/>
</dbReference>
<dbReference type="SUPFAM" id="SSF64518">
    <property type="entry name" value="Phase 1 flagellin"/>
    <property type="match status" value="1"/>
</dbReference>
<dbReference type="InParanoid" id="A0A4R2P611"/>
<proteinExistence type="predicted"/>
<reference evidence="3 4" key="1">
    <citation type="submission" date="2019-03" db="EMBL/GenBank/DDBJ databases">
        <title>Genomic Encyclopedia of Type Strains, Phase IV (KMG-IV): sequencing the most valuable type-strain genomes for metagenomic binning, comparative biology and taxonomic classification.</title>
        <authorList>
            <person name="Goeker M."/>
        </authorList>
    </citation>
    <scope>NUCLEOTIDE SEQUENCE [LARGE SCALE GENOMIC DNA]</scope>
    <source>
        <strain evidence="3 4">DSM 2132</strain>
    </source>
</reference>
<dbReference type="EMBL" id="SLXO01000015">
    <property type="protein sequence ID" value="TCP30147.1"/>
    <property type="molecule type" value="Genomic_DNA"/>
</dbReference>
<evidence type="ECO:0000313" key="4">
    <source>
        <dbReference type="Proteomes" id="UP000295399"/>
    </source>
</evidence>
<sequence length="270" mass="27168">MTAPRSTVEDQDAADPAGAGAVPPPGETEPAVSGARGAAAASLTAAGPSASGLPADLLDKLTRADRLVSAALTAAETVALLLEDAAACAAEAADPAVEAPRRATLSHIFGDLADRINGAIKLAALDGPGLIEIAGLTLNQRVGLTGSTHALPAFTSVDLRAGLPDNDLALAPTAFADRDAAERALAQVAAARARVDTVVADLGRLEDQVSGQVDFIAGLLRSLSTGLSGAAGPDLERERANLRALRLQQDLSESAQGLANTAQRSILSLL</sequence>
<dbReference type="Gene3D" id="1.20.1330.10">
    <property type="entry name" value="f41 fragment of flagellin, N-terminal domain"/>
    <property type="match status" value="1"/>
</dbReference>
<keyword evidence="4" id="KW-1185">Reference proteome</keyword>
<evidence type="ECO:0000313" key="3">
    <source>
        <dbReference type="EMBL" id="TCP30147.1"/>
    </source>
</evidence>
<keyword evidence="3" id="KW-0966">Cell projection</keyword>
<dbReference type="Proteomes" id="UP000295399">
    <property type="component" value="Unassembled WGS sequence"/>
</dbReference>
<dbReference type="Pfam" id="PF00700">
    <property type="entry name" value="Flagellin_C"/>
    <property type="match status" value="1"/>
</dbReference>
<name>A0A4R2P611_RHOSA</name>